<reference evidence="2 3" key="1">
    <citation type="submission" date="2018-08" db="EMBL/GenBank/DDBJ databases">
        <title>Genome sequence of Methylocystis hirsuta CSC1, a methanotroph able to accumulate PHAs.</title>
        <authorList>
            <person name="Bordel S."/>
            <person name="Rodriguez E."/>
            <person name="Gancedo J."/>
            <person name="Munoz R."/>
        </authorList>
    </citation>
    <scope>NUCLEOTIDE SEQUENCE [LARGE SCALE GENOMIC DNA]</scope>
    <source>
        <strain evidence="2 3">CSC1</strain>
    </source>
</reference>
<dbReference type="Gene3D" id="3.40.630.30">
    <property type="match status" value="1"/>
</dbReference>
<gene>
    <name evidence="2" type="ORF">D1O30_09320</name>
</gene>
<dbReference type="Pfam" id="PF13508">
    <property type="entry name" value="Acetyltransf_7"/>
    <property type="match status" value="1"/>
</dbReference>
<dbReference type="OrthoDB" id="9797178at2"/>
<name>A0A3M9XP26_9HYPH</name>
<keyword evidence="3" id="KW-1185">Reference proteome</keyword>
<proteinExistence type="predicted"/>
<evidence type="ECO:0000313" key="3">
    <source>
        <dbReference type="Proteomes" id="UP000268623"/>
    </source>
</evidence>
<accession>A0A3M9XP26</accession>
<dbReference type="GO" id="GO:0016747">
    <property type="term" value="F:acyltransferase activity, transferring groups other than amino-acyl groups"/>
    <property type="evidence" value="ECO:0007669"/>
    <property type="project" value="InterPro"/>
</dbReference>
<dbReference type="RefSeq" id="WP_123175730.1">
    <property type="nucleotide sequence ID" value="NZ_QWDD01000001.1"/>
</dbReference>
<dbReference type="InterPro" id="IPR000182">
    <property type="entry name" value="GNAT_dom"/>
</dbReference>
<dbReference type="EMBL" id="QWDD01000001">
    <property type="protein sequence ID" value="RNJ49764.1"/>
    <property type="molecule type" value="Genomic_DNA"/>
</dbReference>
<comment type="caution">
    <text evidence="2">The sequence shown here is derived from an EMBL/GenBank/DDBJ whole genome shotgun (WGS) entry which is preliminary data.</text>
</comment>
<evidence type="ECO:0000313" key="2">
    <source>
        <dbReference type="EMBL" id="RNJ49764.1"/>
    </source>
</evidence>
<organism evidence="2 3">
    <name type="scientific">Methylocystis hirsuta</name>
    <dbReference type="NCBI Taxonomy" id="369798"/>
    <lineage>
        <taxon>Bacteria</taxon>
        <taxon>Pseudomonadati</taxon>
        <taxon>Pseudomonadota</taxon>
        <taxon>Alphaproteobacteria</taxon>
        <taxon>Hyphomicrobiales</taxon>
        <taxon>Methylocystaceae</taxon>
        <taxon>Methylocystis</taxon>
    </lineage>
</organism>
<keyword evidence="2" id="KW-0808">Transferase</keyword>
<dbReference type="Proteomes" id="UP000268623">
    <property type="component" value="Unassembled WGS sequence"/>
</dbReference>
<sequence>MTGSATLRAETPQDHSAIRGLLVAAFDRYGEAELVEALRNEGDLVFGGVAAVNGVIVGYAALSRMNAPFPALGLGPVAVAAAYRGKGIANALLHWSLARAQEDRWRAIFVLGDSAFYGRFGFRPELAAGFGTPYAGPHFMALALNGALPAKEGTVDYAPAFGRLGA</sequence>
<dbReference type="InterPro" id="IPR016181">
    <property type="entry name" value="Acyl_CoA_acyltransferase"/>
</dbReference>
<dbReference type="PROSITE" id="PS51186">
    <property type="entry name" value="GNAT"/>
    <property type="match status" value="1"/>
</dbReference>
<feature type="domain" description="N-acetyltransferase" evidence="1">
    <location>
        <begin position="5"/>
        <end position="145"/>
    </location>
</feature>
<dbReference type="SUPFAM" id="SSF55729">
    <property type="entry name" value="Acyl-CoA N-acyltransferases (Nat)"/>
    <property type="match status" value="1"/>
</dbReference>
<dbReference type="AlphaFoldDB" id="A0A3M9XP26"/>
<protein>
    <submittedName>
        <fullName evidence="2">N-acetyltransferase</fullName>
    </submittedName>
</protein>
<evidence type="ECO:0000259" key="1">
    <source>
        <dbReference type="PROSITE" id="PS51186"/>
    </source>
</evidence>
<dbReference type="CDD" id="cd04301">
    <property type="entry name" value="NAT_SF"/>
    <property type="match status" value="1"/>
</dbReference>